<evidence type="ECO:0000313" key="5">
    <source>
        <dbReference type="Proteomes" id="UP001500752"/>
    </source>
</evidence>
<dbReference type="EMBL" id="BAABEO010000011">
    <property type="protein sequence ID" value="GAA3680579.1"/>
    <property type="molecule type" value="Genomic_DNA"/>
</dbReference>
<feature type="region of interest" description="Disordered" evidence="1">
    <location>
        <begin position="31"/>
        <end position="73"/>
    </location>
</feature>
<dbReference type="Proteomes" id="UP001500752">
    <property type="component" value="Unassembled WGS sequence"/>
</dbReference>
<gene>
    <name evidence="4" type="ORF">GCM10023081_18390</name>
</gene>
<comment type="caution">
    <text evidence="4">The sequence shown here is derived from an EMBL/GenBank/DDBJ whole genome shotgun (WGS) entry which is preliminary data.</text>
</comment>
<dbReference type="InterPro" id="IPR025326">
    <property type="entry name" value="DUF4232"/>
</dbReference>
<protein>
    <submittedName>
        <fullName evidence="4">DUF4232 domain-containing protein</fullName>
    </submittedName>
</protein>
<evidence type="ECO:0000259" key="3">
    <source>
        <dbReference type="Pfam" id="PF14016"/>
    </source>
</evidence>
<dbReference type="Pfam" id="PF14016">
    <property type="entry name" value="DUF4232"/>
    <property type="match status" value="1"/>
</dbReference>
<name>A0ABP7C916_9MICC</name>
<keyword evidence="2" id="KW-0732">Signal</keyword>
<organism evidence="4 5">
    <name type="scientific">Arthrobacter ginkgonis</name>
    <dbReference type="NCBI Taxonomy" id="1630594"/>
    <lineage>
        <taxon>Bacteria</taxon>
        <taxon>Bacillati</taxon>
        <taxon>Actinomycetota</taxon>
        <taxon>Actinomycetes</taxon>
        <taxon>Micrococcales</taxon>
        <taxon>Micrococcaceae</taxon>
        <taxon>Arthrobacter</taxon>
    </lineage>
</organism>
<evidence type="ECO:0000313" key="4">
    <source>
        <dbReference type="EMBL" id="GAA3680579.1"/>
    </source>
</evidence>
<dbReference type="PROSITE" id="PS51257">
    <property type="entry name" value="PROKAR_LIPOPROTEIN"/>
    <property type="match status" value="1"/>
</dbReference>
<proteinExistence type="predicted"/>
<sequence>MGSRRTKNVLVLTTAAAAATLLLGGCGSGAGQGEATGQPVAPAASPSASSSASGAAEPTSASSSPAPIEPATGSGPALCKAAGLTASTDATGGGAAGSVYMELILTNSGTEPCLLRGFPGVSLTADANGEPIGAPAVRDASSPVTDVVLAPGQAGTATLRYTQAGNYPDCSLTEAAGFRIYPPQDTASLFVAGPWDACSNADIKLLTIGAFQAK</sequence>
<feature type="signal peptide" evidence="2">
    <location>
        <begin position="1"/>
        <end position="30"/>
    </location>
</feature>
<evidence type="ECO:0000256" key="2">
    <source>
        <dbReference type="SAM" id="SignalP"/>
    </source>
</evidence>
<feature type="compositionally biased region" description="Low complexity" evidence="1">
    <location>
        <begin position="35"/>
        <end position="71"/>
    </location>
</feature>
<feature type="chain" id="PRO_5045077361" evidence="2">
    <location>
        <begin position="31"/>
        <end position="214"/>
    </location>
</feature>
<reference evidence="5" key="1">
    <citation type="journal article" date="2019" name="Int. J. Syst. Evol. Microbiol.">
        <title>The Global Catalogue of Microorganisms (GCM) 10K type strain sequencing project: providing services to taxonomists for standard genome sequencing and annotation.</title>
        <authorList>
            <consortium name="The Broad Institute Genomics Platform"/>
            <consortium name="The Broad Institute Genome Sequencing Center for Infectious Disease"/>
            <person name="Wu L."/>
            <person name="Ma J."/>
        </authorList>
    </citation>
    <scope>NUCLEOTIDE SEQUENCE [LARGE SCALE GENOMIC DNA]</scope>
    <source>
        <strain evidence="5">JCM 30742</strain>
    </source>
</reference>
<accession>A0ABP7C916</accession>
<keyword evidence="5" id="KW-1185">Reference proteome</keyword>
<evidence type="ECO:0000256" key="1">
    <source>
        <dbReference type="SAM" id="MobiDB-lite"/>
    </source>
</evidence>
<dbReference type="RefSeq" id="WP_425548040.1">
    <property type="nucleotide sequence ID" value="NZ_BAABEO010000011.1"/>
</dbReference>
<feature type="domain" description="DUF4232" evidence="3">
    <location>
        <begin position="79"/>
        <end position="212"/>
    </location>
</feature>